<comment type="caution">
    <text evidence="2">The sequence shown here is derived from an EMBL/GenBank/DDBJ whole genome shotgun (WGS) entry which is preliminary data.</text>
</comment>
<accession>A0A2P5DHN2</accession>
<feature type="compositionally biased region" description="Basic and acidic residues" evidence="1">
    <location>
        <begin position="122"/>
        <end position="133"/>
    </location>
</feature>
<proteinExistence type="predicted"/>
<dbReference type="AlphaFoldDB" id="A0A2P5DHN2"/>
<evidence type="ECO:0000313" key="2">
    <source>
        <dbReference type="EMBL" id="PON72819.1"/>
    </source>
</evidence>
<dbReference type="Proteomes" id="UP000237105">
    <property type="component" value="Unassembled WGS sequence"/>
</dbReference>
<sequence>MSKNGRNMHRPKIHNPVLTLQKGRGDLKMLSVHPGRAPLPSNSVYPGIRVLLLVRPRQAPEDVASRERLEIESGIGSPYGDEDKLISKENHFQVNMRVEEDGQDRNPHQDHDSVSIELLRMNPREAKELVDQGRKRKPQPLQMPPP</sequence>
<protein>
    <submittedName>
        <fullName evidence="2">Uncharacterized protein</fullName>
    </submittedName>
</protein>
<gene>
    <name evidence="2" type="ORF">PanWU01x14_062880</name>
</gene>
<evidence type="ECO:0000313" key="3">
    <source>
        <dbReference type="Proteomes" id="UP000237105"/>
    </source>
</evidence>
<feature type="region of interest" description="Disordered" evidence="1">
    <location>
        <begin position="95"/>
        <end position="146"/>
    </location>
</feature>
<reference evidence="3" key="1">
    <citation type="submission" date="2016-06" db="EMBL/GenBank/DDBJ databases">
        <title>Parallel loss of symbiosis genes in relatives of nitrogen-fixing non-legume Parasponia.</title>
        <authorList>
            <person name="Van Velzen R."/>
            <person name="Holmer R."/>
            <person name="Bu F."/>
            <person name="Rutten L."/>
            <person name="Van Zeijl A."/>
            <person name="Liu W."/>
            <person name="Santuari L."/>
            <person name="Cao Q."/>
            <person name="Sharma T."/>
            <person name="Shen D."/>
            <person name="Roswanjaya Y."/>
            <person name="Wardhani T."/>
            <person name="Kalhor M.S."/>
            <person name="Jansen J."/>
            <person name="Van den Hoogen J."/>
            <person name="Gungor B."/>
            <person name="Hartog M."/>
            <person name="Hontelez J."/>
            <person name="Verver J."/>
            <person name="Yang W.-C."/>
            <person name="Schijlen E."/>
            <person name="Repin R."/>
            <person name="Schilthuizen M."/>
            <person name="Schranz E."/>
            <person name="Heidstra R."/>
            <person name="Miyata K."/>
            <person name="Fedorova E."/>
            <person name="Kohlen W."/>
            <person name="Bisseling T."/>
            <person name="Smit S."/>
            <person name="Geurts R."/>
        </authorList>
    </citation>
    <scope>NUCLEOTIDE SEQUENCE [LARGE SCALE GENOMIC DNA]</scope>
    <source>
        <strain evidence="3">cv. WU1-14</strain>
    </source>
</reference>
<name>A0A2P5DHN2_PARAD</name>
<organism evidence="2 3">
    <name type="scientific">Parasponia andersonii</name>
    <name type="common">Sponia andersonii</name>
    <dbReference type="NCBI Taxonomy" id="3476"/>
    <lineage>
        <taxon>Eukaryota</taxon>
        <taxon>Viridiplantae</taxon>
        <taxon>Streptophyta</taxon>
        <taxon>Embryophyta</taxon>
        <taxon>Tracheophyta</taxon>
        <taxon>Spermatophyta</taxon>
        <taxon>Magnoliopsida</taxon>
        <taxon>eudicotyledons</taxon>
        <taxon>Gunneridae</taxon>
        <taxon>Pentapetalae</taxon>
        <taxon>rosids</taxon>
        <taxon>fabids</taxon>
        <taxon>Rosales</taxon>
        <taxon>Cannabaceae</taxon>
        <taxon>Parasponia</taxon>
    </lineage>
</organism>
<dbReference type="EMBL" id="JXTB01000037">
    <property type="protein sequence ID" value="PON72819.1"/>
    <property type="molecule type" value="Genomic_DNA"/>
</dbReference>
<feature type="compositionally biased region" description="Basic and acidic residues" evidence="1">
    <location>
        <begin position="95"/>
        <end position="114"/>
    </location>
</feature>
<keyword evidence="3" id="KW-1185">Reference proteome</keyword>
<evidence type="ECO:0000256" key="1">
    <source>
        <dbReference type="SAM" id="MobiDB-lite"/>
    </source>
</evidence>